<gene>
    <name evidence="1" type="ORF">SAMN05660235_00656</name>
</gene>
<evidence type="ECO:0000313" key="2">
    <source>
        <dbReference type="Proteomes" id="UP000243333"/>
    </source>
</evidence>
<sequence>MIIFVEILVKNMTISKKTSIFITVMVVILLVGGCAGEPPLPPAAGLTPLEPGALAEWPGAIRQQGDGNVVRVVTGPVLGAVKALELAAGGQGTVEYGQDVPAGPDVVAQLRLQFLSTQGTGRVQISALDDQGNTVGAVGWVVTGPLPPAQAGVIWLDKRQSANYKGDWLTAEYHVQDLLAELAPAIKPGEVRRYRLSVQAGQGQHVLVTKLQFGRDTVRVLAVSAPAGQLEAALGETVRVEIGLRNTGSQPLRDLAVELVEPYGFGLVLLTPKTRTVAELAPGQEVPLVWQVRAQRPHAVNLGRPWPVRFAVNGTPLAAEIAVRVQDTRPGKVFYVMTEDLEAIDAAGYPKAWGNGNGWLEPAEVLTQMVGKAEKLNAVAETYGAKWTHYIAWPLVKAAQWADSQSTTGRWGQVAAALRQSVQEQAKRGHEYGIHLHLDYDPHLPGNVLSYNPAVDGLWANHLRHGWAHSLAEEGDFDAYNSRTGTLYTYQRILDELAADSGQGQLITARVGSFDFGDGPADEAMSTRVYRKVGLWGTSDADGNAGGITAGAYGGEIYFARPDDINWPAERLDAVALVEFRPTPRQFINYDAQSAAVMNSLAKQGMDFFLADGQVKPGVHAIVGFTHAMFVMGSGDWQSLEGGQFDAIGEHLRYLKQEYVDRGLLQFATAGELVRAYLDYYAPAPVALYGARVAHTANVSEYAVDILGRDIPIDNEHPHRVSVKYPLYLRDSAYRIAVLKNGEEIYSTWGLPTPYNDIVFTVNDRTAKYTLKVYHNKYLFKLVQALRTVKAKIFIF</sequence>
<organism evidence="1 2">
    <name type="scientific">Sporolituus thermophilus DSM 23256</name>
    <dbReference type="NCBI Taxonomy" id="1123285"/>
    <lineage>
        <taxon>Bacteria</taxon>
        <taxon>Bacillati</taxon>
        <taxon>Bacillota</taxon>
        <taxon>Negativicutes</taxon>
        <taxon>Selenomonadales</taxon>
        <taxon>Sporomusaceae</taxon>
        <taxon>Sporolituus</taxon>
    </lineage>
</organism>
<dbReference type="EMBL" id="FNBU01000003">
    <property type="protein sequence ID" value="SDF16307.1"/>
    <property type="molecule type" value="Genomic_DNA"/>
</dbReference>
<dbReference type="Proteomes" id="UP000243333">
    <property type="component" value="Unassembled WGS sequence"/>
</dbReference>
<reference evidence="2" key="1">
    <citation type="submission" date="2016-10" db="EMBL/GenBank/DDBJ databases">
        <authorList>
            <person name="Varghese N."/>
            <person name="Submissions S."/>
        </authorList>
    </citation>
    <scope>NUCLEOTIDE SEQUENCE [LARGE SCALE GENOMIC DNA]</scope>
    <source>
        <strain evidence="2">DSM 23256</strain>
    </source>
</reference>
<name>A0A1G7IUF7_9FIRM</name>
<dbReference type="STRING" id="1123285.SAMN05660235_00656"/>
<proteinExistence type="predicted"/>
<dbReference type="AlphaFoldDB" id="A0A1G7IUF7"/>
<keyword evidence="2" id="KW-1185">Reference proteome</keyword>
<evidence type="ECO:0000313" key="1">
    <source>
        <dbReference type="EMBL" id="SDF16307.1"/>
    </source>
</evidence>
<protein>
    <submittedName>
        <fullName evidence="1">Uncharacterized protein</fullName>
    </submittedName>
</protein>
<accession>A0A1G7IUF7</accession>